<protein>
    <submittedName>
        <fullName evidence="2">GNAT family N-acetyltransferase</fullName>
    </submittedName>
</protein>
<dbReference type="Proteomes" id="UP001551482">
    <property type="component" value="Unassembled WGS sequence"/>
</dbReference>
<keyword evidence="3" id="KW-1185">Reference proteome</keyword>
<dbReference type="InterPro" id="IPR016181">
    <property type="entry name" value="Acyl_CoA_acyltransferase"/>
</dbReference>
<name>A0ABV3DQI0_9ACTN</name>
<feature type="domain" description="N-acetyltransferase" evidence="1">
    <location>
        <begin position="24"/>
        <end position="179"/>
    </location>
</feature>
<dbReference type="SUPFAM" id="SSF55729">
    <property type="entry name" value="Acyl-CoA N-acyltransferases (Nat)"/>
    <property type="match status" value="1"/>
</dbReference>
<sequence length="179" mass="19122">MARTASGVDLVDLTVPDDGEEAEPRIARLRGAVCALAPRADQEEFSGRAADTLPVADRDPFRTPYAVVHDGTAVGFGVLDVQGYLDEIADEPGRAVLLRGFYIGAGWQRRGFGGAAIRALPEAALKLAPWAEVLLLTVNVRNEGAVRAYLAGGFVDEGRRYFGGDAGPQHVLRLELASY</sequence>
<evidence type="ECO:0000313" key="2">
    <source>
        <dbReference type="EMBL" id="MEU8138013.1"/>
    </source>
</evidence>
<dbReference type="RefSeq" id="WP_358360765.1">
    <property type="nucleotide sequence ID" value="NZ_JBEZFP010000108.1"/>
</dbReference>
<comment type="caution">
    <text evidence="2">The sequence shown here is derived from an EMBL/GenBank/DDBJ whole genome shotgun (WGS) entry which is preliminary data.</text>
</comment>
<evidence type="ECO:0000313" key="3">
    <source>
        <dbReference type="Proteomes" id="UP001551482"/>
    </source>
</evidence>
<organism evidence="2 3">
    <name type="scientific">Streptodolium elevatio</name>
    <dbReference type="NCBI Taxonomy" id="3157996"/>
    <lineage>
        <taxon>Bacteria</taxon>
        <taxon>Bacillati</taxon>
        <taxon>Actinomycetota</taxon>
        <taxon>Actinomycetes</taxon>
        <taxon>Kitasatosporales</taxon>
        <taxon>Streptomycetaceae</taxon>
        <taxon>Streptodolium</taxon>
    </lineage>
</organism>
<dbReference type="Gene3D" id="3.40.630.30">
    <property type="match status" value="1"/>
</dbReference>
<proteinExistence type="predicted"/>
<gene>
    <name evidence="2" type="ORF">AB0C36_31460</name>
</gene>
<accession>A0ABV3DQI0</accession>
<dbReference type="EMBL" id="JBEZFP010000108">
    <property type="protein sequence ID" value="MEU8138013.1"/>
    <property type="molecule type" value="Genomic_DNA"/>
</dbReference>
<dbReference type="Pfam" id="PF00583">
    <property type="entry name" value="Acetyltransf_1"/>
    <property type="match status" value="1"/>
</dbReference>
<dbReference type="InterPro" id="IPR000182">
    <property type="entry name" value="GNAT_dom"/>
</dbReference>
<dbReference type="PROSITE" id="PS51186">
    <property type="entry name" value="GNAT"/>
    <property type="match status" value="1"/>
</dbReference>
<evidence type="ECO:0000259" key="1">
    <source>
        <dbReference type="PROSITE" id="PS51186"/>
    </source>
</evidence>
<reference evidence="2 3" key="1">
    <citation type="submission" date="2024-06" db="EMBL/GenBank/DDBJ databases">
        <title>The Natural Products Discovery Center: Release of the First 8490 Sequenced Strains for Exploring Actinobacteria Biosynthetic Diversity.</title>
        <authorList>
            <person name="Kalkreuter E."/>
            <person name="Kautsar S.A."/>
            <person name="Yang D."/>
            <person name="Bader C.D."/>
            <person name="Teijaro C.N."/>
            <person name="Fluegel L."/>
            <person name="Davis C.M."/>
            <person name="Simpson J.R."/>
            <person name="Lauterbach L."/>
            <person name="Steele A.D."/>
            <person name="Gui C."/>
            <person name="Meng S."/>
            <person name="Li G."/>
            <person name="Viehrig K."/>
            <person name="Ye F."/>
            <person name="Su P."/>
            <person name="Kiefer A.F."/>
            <person name="Nichols A."/>
            <person name="Cepeda A.J."/>
            <person name="Yan W."/>
            <person name="Fan B."/>
            <person name="Jiang Y."/>
            <person name="Adhikari A."/>
            <person name="Zheng C.-J."/>
            <person name="Schuster L."/>
            <person name="Cowan T.M."/>
            <person name="Smanski M.J."/>
            <person name="Chevrette M.G."/>
            <person name="De Carvalho L.P.S."/>
            <person name="Shen B."/>
        </authorList>
    </citation>
    <scope>NUCLEOTIDE SEQUENCE [LARGE SCALE GENOMIC DNA]</scope>
    <source>
        <strain evidence="2 3">NPDC048946</strain>
    </source>
</reference>